<evidence type="ECO:0000313" key="2">
    <source>
        <dbReference type="EMBL" id="WFG40330.1"/>
    </source>
</evidence>
<proteinExistence type="predicted"/>
<name>A0AAJ5ZG17_9CHLR</name>
<dbReference type="Gene3D" id="1.10.10.60">
    <property type="entry name" value="Homeodomain-like"/>
    <property type="match status" value="1"/>
</dbReference>
<dbReference type="Pfam" id="PF13384">
    <property type="entry name" value="HTH_23"/>
    <property type="match status" value="1"/>
</dbReference>
<dbReference type="Proteomes" id="UP001219901">
    <property type="component" value="Chromosome"/>
</dbReference>
<dbReference type="RefSeq" id="WP_342825496.1">
    <property type="nucleotide sequence ID" value="NZ_CP046146.1"/>
</dbReference>
<dbReference type="EMBL" id="WMBE01000003">
    <property type="protein sequence ID" value="MDG0867281.1"/>
    <property type="molecule type" value="Genomic_DNA"/>
</dbReference>
<organism evidence="2 3">
    <name type="scientific">Candidatus Lucifugimonas marina</name>
    <dbReference type="NCBI Taxonomy" id="3038979"/>
    <lineage>
        <taxon>Bacteria</taxon>
        <taxon>Bacillati</taxon>
        <taxon>Chloroflexota</taxon>
        <taxon>Dehalococcoidia</taxon>
        <taxon>SAR202 cluster</taxon>
        <taxon>Candidatus Lucifugimonadales</taxon>
        <taxon>Candidatus Lucifugimonadaceae</taxon>
        <taxon>Candidatus Lucifugimonas</taxon>
    </lineage>
</organism>
<dbReference type="EMBL" id="CP046147">
    <property type="protein sequence ID" value="WFG40330.1"/>
    <property type="molecule type" value="Genomic_DNA"/>
</dbReference>
<evidence type="ECO:0000313" key="1">
    <source>
        <dbReference type="EMBL" id="MDG0867281.1"/>
    </source>
</evidence>
<protein>
    <submittedName>
        <fullName evidence="2">Uncharacterized protein</fullName>
    </submittedName>
</protein>
<sequence length="147" mass="16426">MVMTIGPANPESFGTLAPVRSDTLPENTQYKDDGCEASVSCLDCPLSLCKYDDPGWLQRESRRTRDDEIFRLREERVPVAEISKRFGISTRTVHRIVQRGGAAPVTAAEEDDGPLISLSELAERSLFRERTPFPELGIRNSNQFGVN</sequence>
<reference evidence="3 4" key="1">
    <citation type="submission" date="2019-11" db="EMBL/GenBank/DDBJ databases">
        <authorList>
            <person name="Cho J.-C."/>
        </authorList>
    </citation>
    <scope>NUCLEOTIDE SEQUENCE [LARGE SCALE GENOMIC DNA]</scope>
    <source>
        <strain evidence="2 3">JH1073</strain>
        <strain evidence="1 4">JH702</strain>
    </source>
</reference>
<keyword evidence="3" id="KW-1185">Reference proteome</keyword>
<evidence type="ECO:0000313" key="4">
    <source>
        <dbReference type="Proteomes" id="UP001321249"/>
    </source>
</evidence>
<reference evidence="2" key="2">
    <citation type="journal article" date="2023" name="Nat. Commun.">
        <title>Cultivation of marine bacteria of the SAR202 clade.</title>
        <authorList>
            <person name="Lim Y."/>
            <person name="Seo J.H."/>
            <person name="Giovannoni S.J."/>
            <person name="Kang I."/>
            <person name="Cho J.C."/>
        </authorList>
    </citation>
    <scope>NUCLEOTIDE SEQUENCE</scope>
    <source>
        <strain evidence="2">JH1073</strain>
    </source>
</reference>
<evidence type="ECO:0000313" key="3">
    <source>
        <dbReference type="Proteomes" id="UP001219901"/>
    </source>
</evidence>
<dbReference type="AlphaFoldDB" id="A0AAJ5ZG17"/>
<gene>
    <name evidence="1" type="ORF">GKO46_09390</name>
    <name evidence="2" type="ORF">GKO48_12150</name>
</gene>
<dbReference type="Proteomes" id="UP001321249">
    <property type="component" value="Unassembled WGS sequence"/>
</dbReference>
<accession>A0AAJ5ZG17</accession>
<reference evidence="3" key="3">
    <citation type="submission" date="2023-06" db="EMBL/GenBank/DDBJ databases">
        <title>Pangenomics reveal diversification of enzyme families and niche specialization in globally abundant SAR202 bacteria.</title>
        <authorList>
            <person name="Saw J.H.W."/>
        </authorList>
    </citation>
    <scope>NUCLEOTIDE SEQUENCE [LARGE SCALE GENOMIC DNA]</scope>
    <source>
        <strain evidence="3">JH1073</strain>
    </source>
</reference>